<dbReference type="AlphaFoldDB" id="A0AAV8YMS8"/>
<evidence type="ECO:0000256" key="1">
    <source>
        <dbReference type="SAM" id="Phobius"/>
    </source>
</evidence>
<dbReference type="InterPro" id="IPR052728">
    <property type="entry name" value="O2_lipid_transport_reg"/>
</dbReference>
<dbReference type="PANTHER" id="PTHR11161">
    <property type="entry name" value="O-ACYLTRANSFERASE"/>
    <property type="match status" value="1"/>
</dbReference>
<comment type="caution">
    <text evidence="3">The sequence shown here is derived from an EMBL/GenBank/DDBJ whole genome shotgun (WGS) entry which is preliminary data.</text>
</comment>
<evidence type="ECO:0000313" key="4">
    <source>
        <dbReference type="Proteomes" id="UP001162162"/>
    </source>
</evidence>
<evidence type="ECO:0000313" key="3">
    <source>
        <dbReference type="EMBL" id="KAJ8953085.1"/>
    </source>
</evidence>
<dbReference type="PANTHER" id="PTHR11161:SF0">
    <property type="entry name" value="O-ACYLTRANSFERASE LIKE PROTEIN"/>
    <property type="match status" value="1"/>
</dbReference>
<dbReference type="GO" id="GO:0016747">
    <property type="term" value="F:acyltransferase activity, transferring groups other than amino-acyl groups"/>
    <property type="evidence" value="ECO:0007669"/>
    <property type="project" value="InterPro"/>
</dbReference>
<feature type="transmembrane region" description="Helical" evidence="1">
    <location>
        <begin position="146"/>
        <end position="163"/>
    </location>
</feature>
<feature type="transmembrane region" description="Helical" evidence="1">
    <location>
        <begin position="105"/>
        <end position="126"/>
    </location>
</feature>
<protein>
    <recommendedName>
        <fullName evidence="2">Acyltransferase 3 domain-containing protein</fullName>
    </recommendedName>
</protein>
<sequence>CIEQSWFLSADTQLYIISPIILFNIEKKPWKTCLACLGFCVVSAAYAFIITFNNNYPTFYFEGTSEYQHYLYTPTFVRMPPWLLGMVFGYLIFKYKQISIPRGANLSLWVFSLSIMIFLILVQCWLTRSAYNVLIAATYNSLARPAWAIAFGLIIFSCVTGHGG</sequence>
<accession>A0AAV8YMS8</accession>
<feature type="transmembrane region" description="Helical" evidence="1">
    <location>
        <begin position="32"/>
        <end position="52"/>
    </location>
</feature>
<keyword evidence="4" id="KW-1185">Reference proteome</keyword>
<name>A0AAV8YMS8_9CUCU</name>
<feature type="transmembrane region" description="Helical" evidence="1">
    <location>
        <begin position="72"/>
        <end position="93"/>
    </location>
</feature>
<evidence type="ECO:0000259" key="2">
    <source>
        <dbReference type="Pfam" id="PF01757"/>
    </source>
</evidence>
<feature type="domain" description="Acyltransferase 3" evidence="2">
    <location>
        <begin position="1"/>
        <end position="158"/>
    </location>
</feature>
<gene>
    <name evidence="3" type="ORF">NQ318_013427</name>
</gene>
<dbReference type="EMBL" id="JAPWTK010000061">
    <property type="protein sequence ID" value="KAJ8953085.1"/>
    <property type="molecule type" value="Genomic_DNA"/>
</dbReference>
<proteinExistence type="predicted"/>
<keyword evidence="1" id="KW-0812">Transmembrane</keyword>
<dbReference type="InterPro" id="IPR002656">
    <property type="entry name" value="Acyl_transf_3_dom"/>
</dbReference>
<keyword evidence="1" id="KW-1133">Transmembrane helix</keyword>
<keyword evidence="1" id="KW-0472">Membrane</keyword>
<organism evidence="3 4">
    <name type="scientific">Aromia moschata</name>
    <dbReference type="NCBI Taxonomy" id="1265417"/>
    <lineage>
        <taxon>Eukaryota</taxon>
        <taxon>Metazoa</taxon>
        <taxon>Ecdysozoa</taxon>
        <taxon>Arthropoda</taxon>
        <taxon>Hexapoda</taxon>
        <taxon>Insecta</taxon>
        <taxon>Pterygota</taxon>
        <taxon>Neoptera</taxon>
        <taxon>Endopterygota</taxon>
        <taxon>Coleoptera</taxon>
        <taxon>Polyphaga</taxon>
        <taxon>Cucujiformia</taxon>
        <taxon>Chrysomeloidea</taxon>
        <taxon>Cerambycidae</taxon>
        <taxon>Cerambycinae</taxon>
        <taxon>Callichromatini</taxon>
        <taxon>Aromia</taxon>
    </lineage>
</organism>
<dbReference type="Proteomes" id="UP001162162">
    <property type="component" value="Unassembled WGS sequence"/>
</dbReference>
<feature type="non-terminal residue" evidence="3">
    <location>
        <position position="1"/>
    </location>
</feature>
<reference evidence="3" key="1">
    <citation type="journal article" date="2023" name="Insect Mol. Biol.">
        <title>Genome sequencing provides insights into the evolution of gene families encoding plant cell wall-degrading enzymes in longhorned beetles.</title>
        <authorList>
            <person name="Shin N.R."/>
            <person name="Okamura Y."/>
            <person name="Kirsch R."/>
            <person name="Pauchet Y."/>
        </authorList>
    </citation>
    <scope>NUCLEOTIDE SEQUENCE</scope>
    <source>
        <strain evidence="3">AMC_N1</strain>
    </source>
</reference>
<dbReference type="Pfam" id="PF01757">
    <property type="entry name" value="Acyl_transf_3"/>
    <property type="match status" value="1"/>
</dbReference>